<reference evidence="2" key="1">
    <citation type="submission" date="2019-01" db="EMBL/GenBank/DDBJ databases">
        <title>Colletotrichum abscissum LGMF1257.</title>
        <authorList>
            <person name="Baroncelli R."/>
        </authorList>
    </citation>
    <scope>NUCLEOTIDE SEQUENCE</scope>
    <source>
        <strain evidence="2">Ca142</strain>
    </source>
</reference>
<dbReference type="EMBL" id="SDAQ01000048">
    <property type="protein sequence ID" value="KAI3548679.1"/>
    <property type="molecule type" value="Genomic_DNA"/>
</dbReference>
<sequence>MEKPVEDGDDEEGEDKGGYKEGEDEHGHDHGDGGDDVSRKDESRKDESRKDENRKDESSGDYNDDYESDNHSDKFADATSEANGTTETLGAEEKTLLRAWRTCNELKRGDRQAHLVTDYDNDLEFSIKLCDIFYTKVLTYRSPPQCSFMGLRLTDEFLVNAEVVSSQIQTGFVDGFFRRDYIATTSVAMATPRLSRSGRPPPIPILPEYSRTVGASYTEAYVATIKGKSGIITIRELQLGATRASLDVHKTKCSRQSQDSQPKLGLVHLMRLETGGLLDHVTSVFTIGIDEDAVGDDVVVDDVVVALSPSLVPEAVEDDGDLVDDGIFSCRYQTSDVRHQLNRLKAREPPSYRKNPFPAMVSSMDHESSFWFSDC</sequence>
<name>A0A9Q0B4H1_9PEZI</name>
<feature type="compositionally biased region" description="Basic and acidic residues" evidence="1">
    <location>
        <begin position="15"/>
        <end position="58"/>
    </location>
</feature>
<evidence type="ECO:0000256" key="1">
    <source>
        <dbReference type="SAM" id="MobiDB-lite"/>
    </source>
</evidence>
<protein>
    <submittedName>
        <fullName evidence="2">Uncharacterized protein</fullName>
    </submittedName>
</protein>
<proteinExistence type="predicted"/>
<gene>
    <name evidence="2" type="ORF">CABS02_08209</name>
</gene>
<dbReference type="AlphaFoldDB" id="A0A9Q0B4H1"/>
<organism evidence="2 3">
    <name type="scientific">Colletotrichum abscissum</name>
    <dbReference type="NCBI Taxonomy" id="1671311"/>
    <lineage>
        <taxon>Eukaryota</taxon>
        <taxon>Fungi</taxon>
        <taxon>Dikarya</taxon>
        <taxon>Ascomycota</taxon>
        <taxon>Pezizomycotina</taxon>
        <taxon>Sordariomycetes</taxon>
        <taxon>Hypocreomycetidae</taxon>
        <taxon>Glomerellales</taxon>
        <taxon>Glomerellaceae</taxon>
        <taxon>Colletotrichum</taxon>
        <taxon>Colletotrichum acutatum species complex</taxon>
    </lineage>
</organism>
<evidence type="ECO:0000313" key="3">
    <source>
        <dbReference type="Proteomes" id="UP001056436"/>
    </source>
</evidence>
<dbReference type="Proteomes" id="UP001056436">
    <property type="component" value="Unassembled WGS sequence"/>
</dbReference>
<feature type="region of interest" description="Disordered" evidence="1">
    <location>
        <begin position="1"/>
        <end position="90"/>
    </location>
</feature>
<comment type="caution">
    <text evidence="2">The sequence shown here is derived from an EMBL/GenBank/DDBJ whole genome shotgun (WGS) entry which is preliminary data.</text>
</comment>
<keyword evidence="3" id="KW-1185">Reference proteome</keyword>
<evidence type="ECO:0000313" key="2">
    <source>
        <dbReference type="EMBL" id="KAI3548679.1"/>
    </source>
</evidence>
<accession>A0A9Q0B4H1</accession>